<reference evidence="1 3" key="1">
    <citation type="submission" date="2017-03" db="EMBL/GenBank/DDBJ databases">
        <title>Genome of the blue death feigning beetle - Asbolus verrucosus.</title>
        <authorList>
            <person name="Rider S.D."/>
        </authorList>
    </citation>
    <scope>NUCLEOTIDE SEQUENCE [LARGE SCALE GENOMIC DNA]</scope>
    <source>
        <strain evidence="1">Butters</strain>
        <tissue evidence="1">Head and leg muscle</tissue>
    </source>
</reference>
<sequence length="126" mass="14386">LDLEKKTASLDFDFPEIKIQAEYDVNGKILLLPVYGKGPATINLEHVSGTVTFHFEEYEKKGKKFLKVAASELTLNPKLVRFNFENLFDGDKALGDNINKVLNENWEEVFKDIQTNYEEAFNQIAA</sequence>
<dbReference type="OrthoDB" id="8190514at2759"/>
<dbReference type="PANTHER" id="PTHR11008">
    <property type="entry name" value="PROTEIN TAKEOUT-LIKE PROTEIN"/>
    <property type="match status" value="1"/>
</dbReference>
<dbReference type="STRING" id="1661398.A0A482V988"/>
<dbReference type="PANTHER" id="PTHR11008:SF32">
    <property type="entry name" value="CIRCADIAN CLOCK-CONTROLLED PROTEIN DAYWAKE-RELATED"/>
    <property type="match status" value="1"/>
</dbReference>
<accession>A0A482V988</accession>
<evidence type="ECO:0000313" key="3">
    <source>
        <dbReference type="Proteomes" id="UP000292052"/>
    </source>
</evidence>
<dbReference type="EMBL" id="QDEB01018031">
    <property type="protein sequence ID" value="RZC41342.1"/>
    <property type="molecule type" value="Genomic_DNA"/>
</dbReference>
<evidence type="ECO:0000313" key="2">
    <source>
        <dbReference type="EMBL" id="RZC41342.1"/>
    </source>
</evidence>
<dbReference type="InterPro" id="IPR038606">
    <property type="entry name" value="To_sf"/>
</dbReference>
<feature type="non-terminal residue" evidence="1">
    <location>
        <position position="1"/>
    </location>
</feature>
<dbReference type="Gene3D" id="3.15.10.30">
    <property type="entry name" value="Haemolymph juvenile hormone binding protein"/>
    <property type="match status" value="1"/>
</dbReference>
<dbReference type="AlphaFoldDB" id="A0A482V988"/>
<dbReference type="Proteomes" id="UP000292052">
    <property type="component" value="Unassembled WGS sequence"/>
</dbReference>
<dbReference type="GO" id="GO:0005615">
    <property type="term" value="C:extracellular space"/>
    <property type="evidence" value="ECO:0007669"/>
    <property type="project" value="TreeGrafter"/>
</dbReference>
<keyword evidence="3" id="KW-1185">Reference proteome</keyword>
<dbReference type="Pfam" id="PF06585">
    <property type="entry name" value="JHBP"/>
    <property type="match status" value="1"/>
</dbReference>
<evidence type="ECO:0000313" key="1">
    <source>
        <dbReference type="EMBL" id="RZB39794.1"/>
    </source>
</evidence>
<protein>
    <submittedName>
        <fullName evidence="1">JHBP domain containing protein</fullName>
    </submittedName>
</protein>
<dbReference type="InterPro" id="IPR010562">
    <property type="entry name" value="Haemolymph_juvenile_hormone-bd"/>
</dbReference>
<proteinExistence type="predicted"/>
<name>A0A482V988_ASBVE</name>
<feature type="non-terminal residue" evidence="1">
    <location>
        <position position="126"/>
    </location>
</feature>
<organism evidence="1 3">
    <name type="scientific">Asbolus verrucosus</name>
    <name type="common">Desert ironclad beetle</name>
    <dbReference type="NCBI Taxonomy" id="1661398"/>
    <lineage>
        <taxon>Eukaryota</taxon>
        <taxon>Metazoa</taxon>
        <taxon>Ecdysozoa</taxon>
        <taxon>Arthropoda</taxon>
        <taxon>Hexapoda</taxon>
        <taxon>Insecta</taxon>
        <taxon>Pterygota</taxon>
        <taxon>Neoptera</taxon>
        <taxon>Endopterygota</taxon>
        <taxon>Coleoptera</taxon>
        <taxon>Polyphaga</taxon>
        <taxon>Cucujiformia</taxon>
        <taxon>Tenebrionidae</taxon>
        <taxon>Pimeliinae</taxon>
        <taxon>Asbolus</taxon>
    </lineage>
</organism>
<dbReference type="EMBL" id="QDEB01125032">
    <property type="protein sequence ID" value="RZB39794.1"/>
    <property type="molecule type" value="Genomic_DNA"/>
</dbReference>
<gene>
    <name evidence="1" type="ORF">BDFB_015126</name>
    <name evidence="2" type="ORF">BDFB_015127</name>
</gene>
<comment type="caution">
    <text evidence="1">The sequence shown here is derived from an EMBL/GenBank/DDBJ whole genome shotgun (WGS) entry which is preliminary data.</text>
</comment>